<reference evidence="2 3" key="1">
    <citation type="submission" date="2018-11" db="EMBL/GenBank/DDBJ databases">
        <title>Draft genome sequence of Gordonia sp. RS15-1S isolated from rice stems.</title>
        <authorList>
            <person name="Muangham S."/>
        </authorList>
    </citation>
    <scope>NUCLEOTIDE SEQUENCE [LARGE SCALE GENOMIC DNA]</scope>
    <source>
        <strain evidence="2 3">RS15-1S</strain>
    </source>
</reference>
<dbReference type="EMBL" id="RKMH01000009">
    <property type="protein sequence ID" value="RPA59531.1"/>
    <property type="molecule type" value="Genomic_DNA"/>
</dbReference>
<evidence type="ECO:0000256" key="1">
    <source>
        <dbReference type="SAM" id="Phobius"/>
    </source>
</evidence>
<keyword evidence="3" id="KW-1185">Reference proteome</keyword>
<keyword evidence="1" id="KW-0812">Transmembrane</keyword>
<sequence>MLLLIAAILGGLGLALLAFRREVDTSAAFDDTWTLKTPVRLVISGLAMGAAMTSAGLWLAFGDKESVAGDVPLAHTSGNPWLVSGIIGTVFFGGATLLGFVIVVFSPHHSAMAMRIDDEHVVVQHGLRKPKKVAWGDVVDLEISGPERSDLGSELTIVYRAGSSRTLSQIHLSKFGTGLAPEELEDILSVRWQPDLEPDPGPGND</sequence>
<feature type="transmembrane region" description="Helical" evidence="1">
    <location>
        <begin position="81"/>
        <end position="105"/>
    </location>
</feature>
<feature type="transmembrane region" description="Helical" evidence="1">
    <location>
        <begin position="41"/>
        <end position="61"/>
    </location>
</feature>
<proteinExistence type="predicted"/>
<keyword evidence="1" id="KW-0472">Membrane</keyword>
<evidence type="ECO:0000313" key="3">
    <source>
        <dbReference type="Proteomes" id="UP000267536"/>
    </source>
</evidence>
<comment type="caution">
    <text evidence="2">The sequence shown here is derived from an EMBL/GenBank/DDBJ whole genome shotgun (WGS) entry which is preliminary data.</text>
</comment>
<dbReference type="AlphaFoldDB" id="A0A3N4GK81"/>
<evidence type="ECO:0000313" key="2">
    <source>
        <dbReference type="EMBL" id="RPA59531.1"/>
    </source>
</evidence>
<name>A0A3N4GK81_9ACTN</name>
<dbReference type="Proteomes" id="UP000267536">
    <property type="component" value="Unassembled WGS sequence"/>
</dbReference>
<organism evidence="2 3">
    <name type="scientific">Gordonia oryzae</name>
    <dbReference type="NCBI Taxonomy" id="2487349"/>
    <lineage>
        <taxon>Bacteria</taxon>
        <taxon>Bacillati</taxon>
        <taxon>Actinomycetota</taxon>
        <taxon>Actinomycetes</taxon>
        <taxon>Mycobacteriales</taxon>
        <taxon>Gordoniaceae</taxon>
        <taxon>Gordonia</taxon>
    </lineage>
</organism>
<dbReference type="OrthoDB" id="10008140at2"/>
<accession>A0A3N4GK81</accession>
<protein>
    <recommendedName>
        <fullName evidence="4">PH domain-containing protein</fullName>
    </recommendedName>
</protein>
<evidence type="ECO:0008006" key="4">
    <source>
        <dbReference type="Google" id="ProtNLM"/>
    </source>
</evidence>
<keyword evidence="1" id="KW-1133">Transmembrane helix</keyword>
<dbReference type="RefSeq" id="WP_123930877.1">
    <property type="nucleotide sequence ID" value="NZ_JBPSDP010000008.1"/>
</dbReference>
<gene>
    <name evidence="2" type="ORF">EF294_13785</name>
</gene>